<dbReference type="EMBL" id="BAABLW010000007">
    <property type="protein sequence ID" value="GAA4927644.1"/>
    <property type="molecule type" value="Genomic_DNA"/>
</dbReference>
<dbReference type="PIRSF" id="PIRSF029958">
    <property type="entry name" value="Necrosis-inducing_protein"/>
    <property type="match status" value="1"/>
</dbReference>
<evidence type="ECO:0000313" key="2">
    <source>
        <dbReference type="Proteomes" id="UP001500368"/>
    </source>
</evidence>
<dbReference type="InterPro" id="IPR008701">
    <property type="entry name" value="NPP1"/>
</dbReference>
<dbReference type="Proteomes" id="UP001500368">
    <property type="component" value="Unassembled WGS sequence"/>
</dbReference>
<dbReference type="PANTHER" id="PTHR33657">
    <property type="entry name" value="DOMAIN PROTEIN, PUTATIVE (AFU_ORTHOLOGUE AFUA_5G00600)-RELATED"/>
    <property type="match status" value="1"/>
</dbReference>
<accession>A0ABP9G4H4</accession>
<keyword evidence="2" id="KW-1185">Reference proteome</keyword>
<gene>
    <name evidence="1" type="ORF">GCM10025790_27350</name>
</gene>
<protein>
    <submittedName>
        <fullName evidence="1">NPP1 family protein</fullName>
    </submittedName>
</protein>
<reference evidence="2" key="1">
    <citation type="journal article" date="2019" name="Int. J. Syst. Evol. Microbiol.">
        <title>The Global Catalogue of Microorganisms (GCM) 10K type strain sequencing project: providing services to taxonomists for standard genome sequencing and annotation.</title>
        <authorList>
            <consortium name="The Broad Institute Genomics Platform"/>
            <consortium name="The Broad Institute Genome Sequencing Center for Infectious Disease"/>
            <person name="Wu L."/>
            <person name="Ma J."/>
        </authorList>
    </citation>
    <scope>NUCLEOTIDE SEQUENCE [LARGE SCALE GENOMIC DNA]</scope>
    <source>
        <strain evidence="2">JCM 19129</strain>
    </source>
</reference>
<organism evidence="1 2">
    <name type="scientific">Nesterenkonia rhizosphaerae</name>
    <dbReference type="NCBI Taxonomy" id="1348272"/>
    <lineage>
        <taxon>Bacteria</taxon>
        <taxon>Bacillati</taxon>
        <taxon>Actinomycetota</taxon>
        <taxon>Actinomycetes</taxon>
        <taxon>Micrococcales</taxon>
        <taxon>Micrococcaceae</taxon>
        <taxon>Nesterenkonia</taxon>
    </lineage>
</organism>
<dbReference type="PANTHER" id="PTHR33657:SF8">
    <property type="entry name" value="DOMAIN PROTEIN, PUTATIVE (AFU_ORTHOLOGUE AFUA_5G00600)-RELATED"/>
    <property type="match status" value="1"/>
</dbReference>
<evidence type="ECO:0000313" key="1">
    <source>
        <dbReference type="EMBL" id="GAA4927644.1"/>
    </source>
</evidence>
<name>A0ABP9G4H4_9MICC</name>
<dbReference type="Pfam" id="PF05630">
    <property type="entry name" value="NPP1"/>
    <property type="match status" value="1"/>
</dbReference>
<comment type="caution">
    <text evidence="1">The sequence shown here is derived from an EMBL/GenBank/DDBJ whole genome shotgun (WGS) entry which is preliminary data.</text>
</comment>
<sequence length="220" mass="24609">MPHDQIPVLEHLENGYGRAVAQRHQPYLSVLSGCVPYPAVDAQGRVSEGLPTDSPEEGCSQSSGQCYYRAVKRGDLWGIVYAWYFPKDCPAPGAGHRHDWEGAVIWARDDEGTTQLEHFGYSQHGRFFIVEADTHTAYHGHPLLAYSRYGERVTHSMWLHDQPGGLQPLIGWEELPAASRRALNVADFGAADVLIADRNFQRNLFKAWPGQPEEVMDLLG</sequence>
<proteinExistence type="predicted"/>